<evidence type="ECO:0000256" key="4">
    <source>
        <dbReference type="ARBA" id="ARBA00022692"/>
    </source>
</evidence>
<evidence type="ECO:0000256" key="7">
    <source>
        <dbReference type="ARBA" id="ARBA00023002"/>
    </source>
</evidence>
<dbReference type="AlphaFoldDB" id="A0A652YPY5"/>
<dbReference type="Gene3D" id="3.40.462.10">
    <property type="entry name" value="FAD-linked oxidases, C-terminal domain"/>
    <property type="match status" value="1"/>
</dbReference>
<proteinExistence type="predicted"/>
<dbReference type="GO" id="GO:0016020">
    <property type="term" value="C:membrane"/>
    <property type="evidence" value="ECO:0007669"/>
    <property type="project" value="UniProtKB-SubCell"/>
</dbReference>
<evidence type="ECO:0000256" key="3">
    <source>
        <dbReference type="ARBA" id="ARBA00022630"/>
    </source>
</evidence>
<dbReference type="Pfam" id="PF01565">
    <property type="entry name" value="FAD_binding_4"/>
    <property type="match status" value="1"/>
</dbReference>
<keyword evidence="4" id="KW-0812">Transmembrane</keyword>
<dbReference type="Gene3D" id="3.30.465.10">
    <property type="match status" value="1"/>
</dbReference>
<keyword evidence="5" id="KW-0274">FAD</keyword>
<dbReference type="SUPFAM" id="SSF55103">
    <property type="entry name" value="FAD-linked oxidases, C-terminal domain"/>
    <property type="match status" value="1"/>
</dbReference>
<organism evidence="10">
    <name type="scientific">Nocardia globerula</name>
    <dbReference type="NCBI Taxonomy" id="1818"/>
    <lineage>
        <taxon>Bacteria</taxon>
        <taxon>Bacillati</taxon>
        <taxon>Actinomycetota</taxon>
        <taxon>Actinomycetes</taxon>
        <taxon>Mycobacteriales</taxon>
        <taxon>Nocardiaceae</taxon>
        <taxon>Nocardia</taxon>
    </lineage>
</organism>
<dbReference type="EC" id="1.3.1.72" evidence="2"/>
<evidence type="ECO:0000256" key="2">
    <source>
        <dbReference type="ARBA" id="ARBA00012405"/>
    </source>
</evidence>
<evidence type="ECO:0000256" key="1">
    <source>
        <dbReference type="ARBA" id="ARBA00004167"/>
    </source>
</evidence>
<gene>
    <name evidence="10" type="ORF">FNL38_104460</name>
</gene>
<name>A0A652YPY5_NOCGL</name>
<feature type="domain" description="FAD-binding PCMH-type" evidence="9">
    <location>
        <begin position="19"/>
        <end position="197"/>
    </location>
</feature>
<dbReference type="SUPFAM" id="SSF56176">
    <property type="entry name" value="FAD-binding/transporter-associated domain-like"/>
    <property type="match status" value="1"/>
</dbReference>
<comment type="subcellular location">
    <subcellularLocation>
        <location evidence="1">Membrane</location>
        <topology evidence="1">Single-pass membrane protein</topology>
    </subcellularLocation>
</comment>
<dbReference type="InterPro" id="IPR016170">
    <property type="entry name" value="Cytok_DH_C_sf"/>
</dbReference>
<evidence type="ECO:0000313" key="10">
    <source>
        <dbReference type="EMBL" id="TYQ04084.1"/>
    </source>
</evidence>
<evidence type="ECO:0000256" key="5">
    <source>
        <dbReference type="ARBA" id="ARBA00022827"/>
    </source>
</evidence>
<accession>A0A652YPY5</accession>
<dbReference type="GO" id="GO:0071949">
    <property type="term" value="F:FAD binding"/>
    <property type="evidence" value="ECO:0007669"/>
    <property type="project" value="InterPro"/>
</dbReference>
<dbReference type="PANTHER" id="PTHR10801:SF0">
    <property type="entry name" value="DELTA(24)-STEROL REDUCTASE"/>
    <property type="match status" value="1"/>
</dbReference>
<keyword evidence="7" id="KW-0560">Oxidoreductase</keyword>
<protein>
    <recommendedName>
        <fullName evidence="2">Delta(24)-sterol reductase</fullName>
        <ecNumber evidence="2">1.3.1.72</ecNumber>
    </recommendedName>
</protein>
<dbReference type="EMBL" id="VNIQ01000004">
    <property type="protein sequence ID" value="TYQ04084.1"/>
    <property type="molecule type" value="Genomic_DNA"/>
</dbReference>
<keyword evidence="6" id="KW-1133">Transmembrane helix</keyword>
<dbReference type="InterPro" id="IPR016169">
    <property type="entry name" value="FAD-bd_PCMH_sub2"/>
</dbReference>
<dbReference type="InterPro" id="IPR016164">
    <property type="entry name" value="FAD-linked_Oxase-like_C"/>
</dbReference>
<comment type="caution">
    <text evidence="10">The sequence shown here is derived from an EMBL/GenBank/DDBJ whole genome shotgun (WGS) entry which is preliminary data.</text>
</comment>
<evidence type="ECO:0000256" key="6">
    <source>
        <dbReference type="ARBA" id="ARBA00022989"/>
    </source>
</evidence>
<dbReference type="GO" id="GO:0050614">
    <property type="term" value="F:Delta24-sterol reductase activity"/>
    <property type="evidence" value="ECO:0007669"/>
    <property type="project" value="UniProtKB-EC"/>
</dbReference>
<dbReference type="InterPro" id="IPR036318">
    <property type="entry name" value="FAD-bd_PCMH-like_sf"/>
</dbReference>
<keyword evidence="3" id="KW-0285">Flavoprotein</keyword>
<reference evidence="10" key="1">
    <citation type="submission" date="2019-07" db="EMBL/GenBank/DDBJ databases">
        <title>Genomic Encyclopedia of Type Strains, Phase IV (KMG-IV): sequencing the most valuable type-strain genomes for metagenomic binning, comparative biology and taxonomic classification.</title>
        <authorList>
            <person name="Goeker M."/>
        </authorList>
    </citation>
    <scope>NUCLEOTIDE SEQUENCE</scope>
    <source>
        <strain evidence="10">DSM 44596</strain>
    </source>
</reference>
<dbReference type="PANTHER" id="PTHR10801">
    <property type="entry name" value="24-DEHYDROCHOLESTEROL REDUCTASE"/>
    <property type="match status" value="1"/>
</dbReference>
<dbReference type="PROSITE" id="PS51387">
    <property type="entry name" value="FAD_PCMH"/>
    <property type="match status" value="1"/>
</dbReference>
<dbReference type="InterPro" id="IPR040165">
    <property type="entry name" value="Diminuto-like"/>
</dbReference>
<keyword evidence="8" id="KW-0472">Membrane</keyword>
<dbReference type="InterPro" id="IPR016166">
    <property type="entry name" value="FAD-bd_PCMH"/>
</dbReference>
<evidence type="ECO:0000256" key="8">
    <source>
        <dbReference type="ARBA" id="ARBA00023136"/>
    </source>
</evidence>
<dbReference type="InterPro" id="IPR006094">
    <property type="entry name" value="Oxid_FAD_bind_N"/>
</dbReference>
<sequence length="495" mass="55790">MTLSFNGVVPKFSRIRAGKRPGSDGARETGFARHREGVARLLASYHAIPPDGSVRLAKKTSNLFRARAKSSTPGLDVSGLTGVIAVDPVARTADVAGMCTYEDLVDATLAYGLAPLVVPQLKTITLGGAVTGLGIESTSFRNGLPHESVLEIDILTGNGEIITATPDGEHAELFFGFPNSYGTLGYSTRLKISLEPVKKYVALRHLRFDSLKTLETTMDRIVTDREYDGVAVDYLDGVVFTDAESYLTLGVQTDDDGPVSDYTGQNIFYRSIQHPSLVHPKPDRLTIRDYLWRWDTDWFWCSRAFGAQNPKIRRLWPKQYLRSSFYWKLIALDHKYDIGDRLEKRKGKPPRERVVQDVEVPIERTADFVSWFLEEIPIEPLWLCPLRLREPSPAGASAARPWPLYPLEPKRTYVNIGFWSSVPIVPGEREGAANRLIEDKVGDFDGHKSLYSDSYYSKEDFEAQYYGGDRYLHLKDRYDPNSRLLDLFSKAVQRK</sequence>
<evidence type="ECO:0000259" key="9">
    <source>
        <dbReference type="PROSITE" id="PS51387"/>
    </source>
</evidence>